<evidence type="ECO:0000313" key="5">
    <source>
        <dbReference type="Proteomes" id="UP000242188"/>
    </source>
</evidence>
<dbReference type="InterPro" id="IPR000719">
    <property type="entry name" value="Prot_kinase_dom"/>
</dbReference>
<dbReference type="PANTHER" id="PTHR26392:SF92">
    <property type="entry name" value="PROTEIN KINASE DOMAIN-CONTAINING PROTEIN"/>
    <property type="match status" value="1"/>
</dbReference>
<reference evidence="4 5" key="1">
    <citation type="journal article" date="2017" name="Nat. Ecol. Evol.">
        <title>Scallop genome provides insights into evolution of bilaterian karyotype and development.</title>
        <authorList>
            <person name="Wang S."/>
            <person name="Zhang J."/>
            <person name="Jiao W."/>
            <person name="Li J."/>
            <person name="Xun X."/>
            <person name="Sun Y."/>
            <person name="Guo X."/>
            <person name="Huan P."/>
            <person name="Dong B."/>
            <person name="Zhang L."/>
            <person name="Hu X."/>
            <person name="Sun X."/>
            <person name="Wang J."/>
            <person name="Zhao C."/>
            <person name="Wang Y."/>
            <person name="Wang D."/>
            <person name="Huang X."/>
            <person name="Wang R."/>
            <person name="Lv J."/>
            <person name="Li Y."/>
            <person name="Zhang Z."/>
            <person name="Liu B."/>
            <person name="Lu W."/>
            <person name="Hui Y."/>
            <person name="Liang J."/>
            <person name="Zhou Z."/>
            <person name="Hou R."/>
            <person name="Li X."/>
            <person name="Liu Y."/>
            <person name="Li H."/>
            <person name="Ning X."/>
            <person name="Lin Y."/>
            <person name="Zhao L."/>
            <person name="Xing Q."/>
            <person name="Dou J."/>
            <person name="Li Y."/>
            <person name="Mao J."/>
            <person name="Guo H."/>
            <person name="Dou H."/>
            <person name="Li T."/>
            <person name="Mu C."/>
            <person name="Jiang W."/>
            <person name="Fu Q."/>
            <person name="Fu X."/>
            <person name="Miao Y."/>
            <person name="Liu J."/>
            <person name="Yu Q."/>
            <person name="Li R."/>
            <person name="Liao H."/>
            <person name="Li X."/>
            <person name="Kong Y."/>
            <person name="Jiang Z."/>
            <person name="Chourrout D."/>
            <person name="Li R."/>
            <person name="Bao Z."/>
        </authorList>
    </citation>
    <scope>NUCLEOTIDE SEQUENCE [LARGE SCALE GENOMIC DNA]</scope>
    <source>
        <strain evidence="4 5">PY_sf001</strain>
    </source>
</reference>
<evidence type="ECO:0000256" key="2">
    <source>
        <dbReference type="SAM" id="MobiDB-lite"/>
    </source>
</evidence>
<dbReference type="SMART" id="SM00220">
    <property type="entry name" value="S_TKc"/>
    <property type="match status" value="1"/>
</dbReference>
<dbReference type="Gene3D" id="3.40.50.300">
    <property type="entry name" value="P-loop containing nucleotide triphosphate hydrolases"/>
    <property type="match status" value="1"/>
</dbReference>
<keyword evidence="4" id="KW-0418">Kinase</keyword>
<feature type="coiled-coil region" evidence="1">
    <location>
        <begin position="420"/>
        <end position="454"/>
    </location>
</feature>
<comment type="caution">
    <text evidence="4">The sequence shown here is derived from an EMBL/GenBank/DDBJ whole genome shotgun (WGS) entry which is preliminary data.</text>
</comment>
<gene>
    <name evidence="4" type="ORF">KP79_PYT08035</name>
</gene>
<dbReference type="PANTHER" id="PTHR26392">
    <property type="entry name" value="MITOGEN-ACTIVATED PROTEIN KINASE KINASE KINASE 7-RELATED"/>
    <property type="match status" value="1"/>
</dbReference>
<dbReference type="GO" id="GO:0004672">
    <property type="term" value="F:protein kinase activity"/>
    <property type="evidence" value="ECO:0007669"/>
    <property type="project" value="InterPro"/>
</dbReference>
<dbReference type="OrthoDB" id="6148895at2759"/>
<proteinExistence type="predicted"/>
<feature type="compositionally biased region" description="Low complexity" evidence="2">
    <location>
        <begin position="89"/>
        <end position="108"/>
    </location>
</feature>
<dbReference type="Pfam" id="PF00069">
    <property type="entry name" value="Pkinase"/>
    <property type="match status" value="1"/>
</dbReference>
<dbReference type="SUPFAM" id="SSF56112">
    <property type="entry name" value="Protein kinase-like (PK-like)"/>
    <property type="match status" value="1"/>
</dbReference>
<accession>A0A210PGB4</accession>
<sequence>MSRLIQKFQSLEPCYGQCHAMYIKTMNMLTDGKNMDIFNVITLSMLKNKVSDGSVNTIGEMLETRINDLKPSEDLCLSADRYNLERLDSNSSTSSNSSSPTNSTEESSFTGPGSPRELRILLTGDIDAGKSSVLNVIMGGAYLPNHNAKTTLVSCEIHNSHRRCAKICFGEDKHRYIDPLSSDATDKSWRVLREVIKRGKDVDKTVTRVKIFWPLRLLQDNSKWESDPDHTPVKQVVGTNREPADQPDTSDPVLPVVFLDLPGLFDAGATQVLENIPDYHHFIIVIDCSAIIRDTLDVLLKGIEDKIAQHGGAFNPTSVMFLLNRCDLLDEDPSGEPRKKVILKQIQKTWPIVTDRQLHMISCRKMLRGKGNINGFKDTIWTFLELVNRRNIEEHCFWLTKLLEGIAAYFGAGYSWLSFDECLKGIKKHAEEDIKNLEKEVEKLSNRKSSFYQKLLAAAQKRKQALKKYFTDRKKTPNAPDTYTAIAEALETPECENIKAEYASKIEEILEEHKSELKKKTKLVEKDDVSLENYVGRNEIIVAVGRLVMTHVAVVQVPIRTFEEELVYICKDPSRGSDIAINLLADWCERQADIERQKRIEFLKMQRDLTRKITNIRPMVDVQTTSRHQRLAAIADNDVKKLYKIYVKDVMEHEFRGGFEEASKDCFVRHRQGKSPTSGGLPQHTDIYREVIMLRALTTKAKEEQDKKGHFLLLQDTWPVAQEHAHDLVIGMERCDVSLDEVIMDLHTDTALRTSWVADGGKKRLEYVLGAAKGLQFMHENGFVHRDVKPHNFLVKQGLDGAQDIVKICAVGHTEEMANMAAGYGTRQYCAPEVLSAEKYSTNSDVYSLGLVLWEMWYCEKITCKPGETPPLEPEPEEAFGIILPLCLDACAENRPDCSFIVQELEKQFSAFCSLRW</sequence>
<dbReference type="InterPro" id="IPR008271">
    <property type="entry name" value="Ser/Thr_kinase_AS"/>
</dbReference>
<dbReference type="Gene3D" id="1.10.510.10">
    <property type="entry name" value="Transferase(Phosphotransferase) domain 1"/>
    <property type="match status" value="1"/>
</dbReference>
<dbReference type="PROSITE" id="PS00108">
    <property type="entry name" value="PROTEIN_KINASE_ST"/>
    <property type="match status" value="1"/>
</dbReference>
<protein>
    <submittedName>
        <fullName evidence="4">MAP kinase kinase skh1/pek1</fullName>
    </submittedName>
</protein>
<evidence type="ECO:0000313" key="4">
    <source>
        <dbReference type="EMBL" id="OWF35530.1"/>
    </source>
</evidence>
<dbReference type="AlphaFoldDB" id="A0A210PGB4"/>
<organism evidence="4 5">
    <name type="scientific">Mizuhopecten yessoensis</name>
    <name type="common">Japanese scallop</name>
    <name type="synonym">Patinopecten yessoensis</name>
    <dbReference type="NCBI Taxonomy" id="6573"/>
    <lineage>
        <taxon>Eukaryota</taxon>
        <taxon>Metazoa</taxon>
        <taxon>Spiralia</taxon>
        <taxon>Lophotrochozoa</taxon>
        <taxon>Mollusca</taxon>
        <taxon>Bivalvia</taxon>
        <taxon>Autobranchia</taxon>
        <taxon>Pteriomorphia</taxon>
        <taxon>Pectinida</taxon>
        <taxon>Pectinoidea</taxon>
        <taxon>Pectinidae</taxon>
        <taxon>Mizuhopecten</taxon>
    </lineage>
</organism>
<dbReference type="Proteomes" id="UP000242188">
    <property type="component" value="Unassembled WGS sequence"/>
</dbReference>
<dbReference type="InterPro" id="IPR045063">
    <property type="entry name" value="Dynamin_N"/>
</dbReference>
<keyword evidence="1" id="KW-0175">Coiled coil</keyword>
<dbReference type="InterPro" id="IPR011009">
    <property type="entry name" value="Kinase-like_dom_sf"/>
</dbReference>
<dbReference type="SUPFAM" id="SSF52540">
    <property type="entry name" value="P-loop containing nucleoside triphosphate hydrolases"/>
    <property type="match status" value="1"/>
</dbReference>
<keyword evidence="5" id="KW-1185">Reference proteome</keyword>
<dbReference type="GO" id="GO:0005524">
    <property type="term" value="F:ATP binding"/>
    <property type="evidence" value="ECO:0007669"/>
    <property type="project" value="InterPro"/>
</dbReference>
<dbReference type="Pfam" id="PF00350">
    <property type="entry name" value="Dynamin_N"/>
    <property type="match status" value="1"/>
</dbReference>
<dbReference type="InterPro" id="IPR027417">
    <property type="entry name" value="P-loop_NTPase"/>
</dbReference>
<dbReference type="STRING" id="6573.A0A210PGB4"/>
<name>A0A210PGB4_MIZYE</name>
<dbReference type="PROSITE" id="PS50011">
    <property type="entry name" value="PROTEIN_KINASE_DOM"/>
    <property type="match status" value="1"/>
</dbReference>
<feature type="region of interest" description="Disordered" evidence="2">
    <location>
        <begin position="224"/>
        <end position="248"/>
    </location>
</feature>
<keyword evidence="4" id="KW-0808">Transferase</keyword>
<feature type="region of interest" description="Disordered" evidence="2">
    <location>
        <begin position="87"/>
        <end position="114"/>
    </location>
</feature>
<feature type="domain" description="Protein kinase" evidence="3">
    <location>
        <begin position="628"/>
        <end position="917"/>
    </location>
</feature>
<dbReference type="EMBL" id="NEDP02076722">
    <property type="protein sequence ID" value="OWF35530.1"/>
    <property type="molecule type" value="Genomic_DNA"/>
</dbReference>
<evidence type="ECO:0000256" key="1">
    <source>
        <dbReference type="SAM" id="Coils"/>
    </source>
</evidence>
<evidence type="ECO:0000259" key="3">
    <source>
        <dbReference type="PROSITE" id="PS50011"/>
    </source>
</evidence>